<dbReference type="NCBIfam" id="TIGR01167">
    <property type="entry name" value="LPXTG_anchor"/>
    <property type="match status" value="1"/>
</dbReference>
<name>A0A252CEH7_9LACT</name>
<feature type="transmembrane region" description="Helical" evidence="5">
    <location>
        <begin position="252"/>
        <end position="272"/>
    </location>
</feature>
<dbReference type="RefSeq" id="WP_086582596.1">
    <property type="nucleotide sequence ID" value="NZ_MUIZ01000002.1"/>
</dbReference>
<evidence type="ECO:0000256" key="3">
    <source>
        <dbReference type="ARBA" id="ARBA00022729"/>
    </source>
</evidence>
<evidence type="ECO:0000256" key="6">
    <source>
        <dbReference type="SAM" id="SignalP"/>
    </source>
</evidence>
<keyword evidence="4" id="KW-0572">Peptidoglycan-anchor</keyword>
<proteinExistence type="predicted"/>
<evidence type="ECO:0000256" key="2">
    <source>
        <dbReference type="ARBA" id="ARBA00022525"/>
    </source>
</evidence>
<accession>A0A252CEH7</accession>
<evidence type="ECO:0000256" key="5">
    <source>
        <dbReference type="SAM" id="Phobius"/>
    </source>
</evidence>
<dbReference type="Pfam" id="PF00746">
    <property type="entry name" value="Gram_pos_anchor"/>
    <property type="match status" value="1"/>
</dbReference>
<sequence length="276" mass="29544">MKKTLIAGLMLATVSIGVQASADSINGHQVTLADSNTAIGKNGMIWHNDGGTWYADDGSESGFLAPDKPEIPAIKIPKIPEVTAEPEVPHKALPEQKIPTKLPTVDTTDNIAVEEVNVPRAREQLTPQIQTVGPHLDAPQHIEKAPKPIEQKIPEPITVIDPIEEPEIDANGSATIRIMEPKILDNSAIHNSIPTDTKQEIKKAKSDTRVATLTPKNQAVLTTLGTSMKNASTRTYQAKGIPLPATGEVDTITYVVLGMSSIVGAAVLALYLQRNS</sequence>
<protein>
    <recommendedName>
        <fullName evidence="7">Gram-positive cocci surface proteins LPxTG domain-containing protein</fullName>
    </recommendedName>
</protein>
<comment type="caution">
    <text evidence="8">The sequence shown here is derived from an EMBL/GenBank/DDBJ whole genome shotgun (WGS) entry which is preliminary data.</text>
</comment>
<evidence type="ECO:0000313" key="9">
    <source>
        <dbReference type="Proteomes" id="UP000194606"/>
    </source>
</evidence>
<feature type="domain" description="Gram-positive cocci surface proteins LPxTG" evidence="7">
    <location>
        <begin position="243"/>
        <end position="269"/>
    </location>
</feature>
<feature type="signal peptide" evidence="6">
    <location>
        <begin position="1"/>
        <end position="20"/>
    </location>
</feature>
<dbReference type="EMBL" id="MUIZ01000002">
    <property type="protein sequence ID" value="OUK04952.1"/>
    <property type="molecule type" value="Genomic_DNA"/>
</dbReference>
<evidence type="ECO:0000313" key="8">
    <source>
        <dbReference type="EMBL" id="OUK04952.1"/>
    </source>
</evidence>
<keyword evidence="2" id="KW-0964">Secreted</keyword>
<keyword evidence="1" id="KW-0134">Cell wall</keyword>
<keyword evidence="5" id="KW-0812">Transmembrane</keyword>
<reference evidence="8 9" key="1">
    <citation type="submission" date="2017-02" db="EMBL/GenBank/DDBJ databases">
        <authorList>
            <person name="Peterson S.W."/>
        </authorList>
    </citation>
    <scope>NUCLEOTIDE SEQUENCE [LARGE SCALE GENOMIC DNA]</scope>
    <source>
        <strain evidence="8">159469</strain>
    </source>
</reference>
<evidence type="ECO:0000256" key="4">
    <source>
        <dbReference type="ARBA" id="ARBA00023088"/>
    </source>
</evidence>
<dbReference type="Proteomes" id="UP000194606">
    <property type="component" value="Unassembled WGS sequence"/>
</dbReference>
<dbReference type="AlphaFoldDB" id="A0A252CEH7"/>
<organism evidence="8 9">
    <name type="scientific">Lactococcus petauri</name>
    <dbReference type="NCBI Taxonomy" id="1940789"/>
    <lineage>
        <taxon>Bacteria</taxon>
        <taxon>Bacillati</taxon>
        <taxon>Bacillota</taxon>
        <taxon>Bacilli</taxon>
        <taxon>Lactobacillales</taxon>
        <taxon>Streptococcaceae</taxon>
        <taxon>Lactococcus</taxon>
    </lineage>
</organism>
<dbReference type="InterPro" id="IPR019931">
    <property type="entry name" value="LPXTG_anchor"/>
</dbReference>
<evidence type="ECO:0000259" key="7">
    <source>
        <dbReference type="Pfam" id="PF00746"/>
    </source>
</evidence>
<feature type="chain" id="PRO_5038705753" description="Gram-positive cocci surface proteins LPxTG domain-containing protein" evidence="6">
    <location>
        <begin position="21"/>
        <end position="276"/>
    </location>
</feature>
<evidence type="ECO:0000256" key="1">
    <source>
        <dbReference type="ARBA" id="ARBA00022512"/>
    </source>
</evidence>
<keyword evidence="5" id="KW-0472">Membrane</keyword>
<keyword evidence="5" id="KW-1133">Transmembrane helix</keyword>
<gene>
    <name evidence="8" type="ORF">BZZ03_04065</name>
</gene>
<keyword evidence="3 6" id="KW-0732">Signal</keyword>